<feature type="domain" description="AMP-dependent synthetase/ligase" evidence="4">
    <location>
        <begin position="73"/>
        <end position="391"/>
    </location>
</feature>
<dbReference type="SUPFAM" id="SSF56801">
    <property type="entry name" value="Acetyl-CoA synthetase-like"/>
    <property type="match status" value="1"/>
</dbReference>
<dbReference type="EMBL" id="NKCI01000338">
    <property type="protein sequence ID" value="RSL43061.1"/>
    <property type="molecule type" value="Genomic_DNA"/>
</dbReference>
<dbReference type="PANTHER" id="PTHR43107">
    <property type="entry name" value="LONG-CHAIN FATTY ACID TRANSPORT PROTEIN"/>
    <property type="match status" value="1"/>
</dbReference>
<evidence type="ECO:0000256" key="1">
    <source>
        <dbReference type="ARBA" id="ARBA00006432"/>
    </source>
</evidence>
<keyword evidence="6" id="KW-1185">Reference proteome</keyword>
<dbReference type="GO" id="GO:0004467">
    <property type="term" value="F:long-chain fatty acid-CoA ligase activity"/>
    <property type="evidence" value="ECO:0007669"/>
    <property type="project" value="TreeGrafter"/>
</dbReference>
<gene>
    <name evidence="5" type="ORF">CEP54_015245</name>
</gene>
<evidence type="ECO:0000313" key="6">
    <source>
        <dbReference type="Proteomes" id="UP000288168"/>
    </source>
</evidence>
<dbReference type="Pfam" id="PF00501">
    <property type="entry name" value="AMP-binding"/>
    <property type="match status" value="1"/>
</dbReference>
<evidence type="ECO:0000256" key="3">
    <source>
        <dbReference type="SAM" id="MobiDB-lite"/>
    </source>
</evidence>
<keyword evidence="2" id="KW-0436">Ligase</keyword>
<dbReference type="InterPro" id="IPR045851">
    <property type="entry name" value="AMP-bd_C_sf"/>
</dbReference>
<dbReference type="Gene3D" id="3.40.50.12780">
    <property type="entry name" value="N-terminal domain of ligase-like"/>
    <property type="match status" value="1"/>
</dbReference>
<dbReference type="InterPro" id="IPR000873">
    <property type="entry name" value="AMP-dep_synth/lig_dom"/>
</dbReference>
<proteinExistence type="inferred from homology"/>
<accession>A0A428NQJ9</accession>
<dbReference type="InterPro" id="IPR042099">
    <property type="entry name" value="ANL_N_sf"/>
</dbReference>
<organism evidence="5 6">
    <name type="scientific">Fusarium duplospermum</name>
    <dbReference type="NCBI Taxonomy" id="1325734"/>
    <lineage>
        <taxon>Eukaryota</taxon>
        <taxon>Fungi</taxon>
        <taxon>Dikarya</taxon>
        <taxon>Ascomycota</taxon>
        <taxon>Pezizomycotina</taxon>
        <taxon>Sordariomycetes</taxon>
        <taxon>Hypocreomycetidae</taxon>
        <taxon>Hypocreales</taxon>
        <taxon>Nectriaceae</taxon>
        <taxon>Fusarium</taxon>
        <taxon>Fusarium solani species complex</taxon>
    </lineage>
</organism>
<dbReference type="OrthoDB" id="10018191at2759"/>
<dbReference type="PANTHER" id="PTHR43107:SF20">
    <property type="entry name" value="FATTY ACID TRANSPORTER_ACYL-COA SYNTHETASE (FAT1), PUTATIVE (AFU_ORTHOLOGUE AFUA_2G11360)-RELATED"/>
    <property type="match status" value="1"/>
</dbReference>
<reference evidence="5 6" key="1">
    <citation type="submission" date="2017-06" db="EMBL/GenBank/DDBJ databases">
        <title>Comparative genomic analysis of Ambrosia Fusariam Clade fungi.</title>
        <authorList>
            <person name="Stajich J.E."/>
            <person name="Carrillo J."/>
            <person name="Kijimoto T."/>
            <person name="Eskalen A."/>
            <person name="O'Donnell K."/>
            <person name="Kasson M."/>
        </authorList>
    </citation>
    <scope>NUCLEOTIDE SEQUENCE [LARGE SCALE GENOMIC DNA]</scope>
    <source>
        <strain evidence="5 6">NRRL62584</strain>
    </source>
</reference>
<feature type="region of interest" description="Disordered" evidence="3">
    <location>
        <begin position="617"/>
        <end position="652"/>
    </location>
</feature>
<dbReference type="STRING" id="1325734.A0A428NQJ9"/>
<dbReference type="PROSITE" id="PS00455">
    <property type="entry name" value="AMP_BINDING"/>
    <property type="match status" value="1"/>
</dbReference>
<evidence type="ECO:0000256" key="2">
    <source>
        <dbReference type="ARBA" id="ARBA00022598"/>
    </source>
</evidence>
<name>A0A428NQJ9_9HYPO</name>
<dbReference type="Gene3D" id="3.30.300.30">
    <property type="match status" value="1"/>
</dbReference>
<dbReference type="Proteomes" id="UP000288168">
    <property type="component" value="Unassembled WGS sequence"/>
</dbReference>
<evidence type="ECO:0000259" key="4">
    <source>
        <dbReference type="Pfam" id="PF00501"/>
    </source>
</evidence>
<dbReference type="GO" id="GO:0005777">
    <property type="term" value="C:peroxisome"/>
    <property type="evidence" value="ECO:0007669"/>
    <property type="project" value="TreeGrafter"/>
</dbReference>
<dbReference type="GO" id="GO:0009898">
    <property type="term" value="C:cytoplasmic side of plasma membrane"/>
    <property type="evidence" value="ECO:0007669"/>
    <property type="project" value="TreeGrafter"/>
</dbReference>
<evidence type="ECO:0000313" key="5">
    <source>
        <dbReference type="EMBL" id="RSL43061.1"/>
    </source>
</evidence>
<dbReference type="GO" id="GO:0005324">
    <property type="term" value="F:long-chain fatty acid transmembrane transporter activity"/>
    <property type="evidence" value="ECO:0007669"/>
    <property type="project" value="TreeGrafter"/>
</dbReference>
<comment type="similarity">
    <text evidence="1">Belongs to the ATP-dependent AMP-binding enzyme family.</text>
</comment>
<dbReference type="GO" id="GO:0005811">
    <property type="term" value="C:lipid droplet"/>
    <property type="evidence" value="ECO:0007669"/>
    <property type="project" value="TreeGrafter"/>
</dbReference>
<sequence length="1475" mass="161037">MPHPLQTPVKKAAIAAGAATATLLGTLYANNRYGVSYDINQLFSEKAFRKRIDERARALGDDVSLHHMMQLAEPQAEALWFEGRGWTYAELVLESSRLAAVFHHHGVSSGDVVAIFTSNSPEMVLSLIAVSKLGAIPALVNTALQRQTLQHCLDIANAKILVCTPDLAPAIADLASFNQPPPTLSLSLSSFAPLQLTAEVCTAVGIIQVRYEDLANPMVAPTPLPTKRLLKDVGALVYTSGTSGKPKAVAVKNFLLVLASTPTTVDIKNRKTYLPLRIYSCLPLFHATALLAGLYYITGVSGTLCLARKFSASRFSMQLVESRATRMLYVGELCRYLVNAPSSPADRAHKCIVAHGNGLSREVWLKLRHRFGIPETREVYRSTEGIAKFDNITRSEGAAGMVGFAGPVRRYAEDDVFLVKFDPTTEAPYRDPATGFCVHASADEPGEAIGRVRSMAFYNEYYNNPEATKANLISDVFEKGDLFQRTGDLLVRDKSGWIRFHDRSGDTFRWKGENVSAGEVREHIGQLPNVKDCSVYAVKLEGYDGQAGAATITLTDPSQEAEFVDHLCSRLRSGGLTAYQLPKLVRFSPIDVLLRHVKFFHGPDNVPNGTRAALRATAAQGNQHSPKACQGQGPVSTVSTETDDDASPPTREAMPMHAEEAPVAADLDALATASMLHAHTQGLDESRNMTLQPTLHEPRHDDYQHPPLPEPATRQHSVAPNLAAARPHNVDGQPNFRDQDQTVLLPSGGGVNELLHPSFPMGEISSTSVADLTSPTRLTQSLVDPVHSVSTDLQLYEGAFDLFSNYSNNNNNNLHYFDYMDFAIDSYLPSTASRLQTSSSDCASSIPAERFAHVARLWPQTGSSLADDQAAKLWAEVVAYKGDNILMDASIAGTSPAPSVSRENESTWGLDEDKRRDMMREVSLDFPPSQDGASRPSFPGTRLLNLGLDVVYRQSQSLLICIHRPTFSAKSVPNMVIWSFCLLGLMLLDSKQVRALALHFLPVATQRCCDSLATPCFGPGGSAKLIARLTSATVLLKAWKICPPRCSQHETLIRMLYNQAISLAQTSGLFAARPTSPSMIDLLKQVCPRGGNRSRITSDDALWKAWARMESVKQLIASLALTDAWLAHRLSEPPLIRDPTVRFEHPCSAELFQCSSARAWKRLIDGGASIGNGCIVIHMHELEICMVESPSFSSEGIIGLLSIIWIRILEARRHVVKAPSTGDNPLGNAPCRVFASDEAGRVMSRTLGEVYVAHERFLKFKNPNCITMWHFLNLHLFANLDLFELAAGKGGADSAHEALQAIALWSQTWYSRRACLHAAGIFAAMARRGLNDGTALHSEASIFAAALVLGLYVFMMPMNRDDSSGPRQDVEPYEFLSEVDWATLGGDWGASPLFTPSSVVSDDQESAASRFVWTGGVVSFSGVILEGGYNAAKRILLEFASLLEDVGKWKAKGFCHVLKILSDSLLDMEDQTDGS</sequence>
<comment type="caution">
    <text evidence="5">The sequence shown here is derived from an EMBL/GenBank/DDBJ whole genome shotgun (WGS) entry which is preliminary data.</text>
</comment>
<dbReference type="InterPro" id="IPR020845">
    <property type="entry name" value="AMP-binding_CS"/>
</dbReference>
<protein>
    <recommendedName>
        <fullName evidence="4">AMP-dependent synthetase/ligase domain-containing protein</fullName>
    </recommendedName>
</protein>
<dbReference type="GO" id="GO:0044539">
    <property type="term" value="P:long-chain fatty acid import into cell"/>
    <property type="evidence" value="ECO:0007669"/>
    <property type="project" value="TreeGrafter"/>
</dbReference>